<proteinExistence type="inferred from homology"/>
<name>A0ABP7EQE4_9STAP</name>
<dbReference type="RefSeq" id="WP_344701992.1">
    <property type="nucleotide sequence ID" value="NZ_BAABCK010000019.1"/>
</dbReference>
<reference evidence="4" key="1">
    <citation type="journal article" date="2019" name="Int. J. Syst. Evol. Microbiol.">
        <title>The Global Catalogue of Microorganisms (GCM) 10K type strain sequencing project: providing services to taxonomists for standard genome sequencing and annotation.</title>
        <authorList>
            <consortium name="The Broad Institute Genomics Platform"/>
            <consortium name="The Broad Institute Genome Sequencing Center for Infectious Disease"/>
            <person name="Wu L."/>
            <person name="Ma J."/>
        </authorList>
    </citation>
    <scope>NUCLEOTIDE SEQUENCE [LARGE SCALE GENOMIC DNA]</scope>
    <source>
        <strain evidence="4">JCM 16981</strain>
    </source>
</reference>
<dbReference type="PRINTS" id="PR00081">
    <property type="entry name" value="GDHRDH"/>
</dbReference>
<dbReference type="InterPro" id="IPR051122">
    <property type="entry name" value="SDR_DHRS6-like"/>
</dbReference>
<dbReference type="SUPFAM" id="SSF51735">
    <property type="entry name" value="NAD(P)-binding Rossmann-fold domains"/>
    <property type="match status" value="1"/>
</dbReference>
<dbReference type="PANTHER" id="PTHR43477">
    <property type="entry name" value="DIHYDROANTICAPSIN 7-DEHYDROGENASE"/>
    <property type="match status" value="1"/>
</dbReference>
<dbReference type="PROSITE" id="PS00061">
    <property type="entry name" value="ADH_SHORT"/>
    <property type="match status" value="1"/>
</dbReference>
<comment type="similarity">
    <text evidence="1">Belongs to the short-chain dehydrogenases/reductases (SDR) family.</text>
</comment>
<dbReference type="PANTHER" id="PTHR43477:SF1">
    <property type="entry name" value="DIHYDROANTICAPSIN 7-DEHYDROGENASE"/>
    <property type="match status" value="1"/>
</dbReference>
<dbReference type="InterPro" id="IPR002347">
    <property type="entry name" value="SDR_fam"/>
</dbReference>
<organism evidence="3 4">
    <name type="scientific">Salinicoccus jeotgali</name>
    <dbReference type="NCBI Taxonomy" id="381634"/>
    <lineage>
        <taxon>Bacteria</taxon>
        <taxon>Bacillati</taxon>
        <taxon>Bacillota</taxon>
        <taxon>Bacilli</taxon>
        <taxon>Bacillales</taxon>
        <taxon>Staphylococcaceae</taxon>
        <taxon>Salinicoccus</taxon>
    </lineage>
</organism>
<keyword evidence="4" id="KW-1185">Reference proteome</keyword>
<dbReference type="Pfam" id="PF13561">
    <property type="entry name" value="adh_short_C2"/>
    <property type="match status" value="1"/>
</dbReference>
<dbReference type="PRINTS" id="PR00080">
    <property type="entry name" value="SDRFAMILY"/>
</dbReference>
<sequence>MGRLDNKVAVVIGGTSGLGEATAKMFSKEDAKVAVVGTNEAHAQSIVTDIEKENGEAIFVQMDITNTASVKDGVDKIVKEYGTIDVLYNGAGIHDAYNNIIETDEADFDKLMDVNVKGPYLVTKAIMPILLDKGKGSIINVGSQSTFVAGAGGNTYVTSKHAISGFTKQLAYDFGHKGIKSNLIAPGFIETPMTEGIQDERLKDIPAGRAGKPDEIAAVAVFLASDESDYMQGAEIKVDGGWTVGR</sequence>
<keyword evidence="2" id="KW-0560">Oxidoreductase</keyword>
<gene>
    <name evidence="3" type="ORF">GCM10022378_09860</name>
</gene>
<dbReference type="InterPro" id="IPR020904">
    <property type="entry name" value="Sc_DH/Rdtase_CS"/>
</dbReference>
<protein>
    <submittedName>
        <fullName evidence="3">3-oxoacyl-ACP reductase</fullName>
    </submittedName>
</protein>
<accession>A0ABP7EQE4</accession>
<evidence type="ECO:0000256" key="2">
    <source>
        <dbReference type="ARBA" id="ARBA00023002"/>
    </source>
</evidence>
<dbReference type="Gene3D" id="3.40.50.720">
    <property type="entry name" value="NAD(P)-binding Rossmann-like Domain"/>
    <property type="match status" value="1"/>
</dbReference>
<comment type="caution">
    <text evidence="3">The sequence shown here is derived from an EMBL/GenBank/DDBJ whole genome shotgun (WGS) entry which is preliminary data.</text>
</comment>
<evidence type="ECO:0000313" key="4">
    <source>
        <dbReference type="Proteomes" id="UP001500920"/>
    </source>
</evidence>
<dbReference type="InterPro" id="IPR036291">
    <property type="entry name" value="NAD(P)-bd_dom_sf"/>
</dbReference>
<evidence type="ECO:0000313" key="3">
    <source>
        <dbReference type="EMBL" id="GAA3721775.1"/>
    </source>
</evidence>
<dbReference type="NCBIfam" id="NF005559">
    <property type="entry name" value="PRK07231.1"/>
    <property type="match status" value="1"/>
</dbReference>
<evidence type="ECO:0000256" key="1">
    <source>
        <dbReference type="ARBA" id="ARBA00006484"/>
    </source>
</evidence>
<dbReference type="CDD" id="cd05233">
    <property type="entry name" value="SDR_c"/>
    <property type="match status" value="1"/>
</dbReference>
<dbReference type="EMBL" id="BAABCK010000019">
    <property type="protein sequence ID" value="GAA3721775.1"/>
    <property type="molecule type" value="Genomic_DNA"/>
</dbReference>
<dbReference type="Proteomes" id="UP001500920">
    <property type="component" value="Unassembled WGS sequence"/>
</dbReference>